<dbReference type="NCBIfam" id="TIGR00767">
    <property type="entry name" value="rho"/>
    <property type="match status" value="1"/>
</dbReference>
<dbReference type="GO" id="GO:0008186">
    <property type="term" value="F:ATP-dependent activity, acting on RNA"/>
    <property type="evidence" value="ECO:0007669"/>
    <property type="project" value="UniProtKB-UniRule"/>
</dbReference>
<keyword evidence="2 9" id="KW-0547">Nucleotide-binding</keyword>
<dbReference type="Pfam" id="PF07497">
    <property type="entry name" value="Rho_RNA_bind"/>
    <property type="match status" value="1"/>
</dbReference>
<reference evidence="14" key="1">
    <citation type="submission" date="2017-04" db="EMBL/GenBank/DDBJ databases">
        <title>Finegoldia magna isolated from orthopedic joint implant-associated infections.</title>
        <authorList>
            <person name="Bjorklund S."/>
            <person name="Bruggemann H."/>
            <person name="Jensen A."/>
            <person name="Hellmark B."/>
            <person name="Soderquist B."/>
        </authorList>
    </citation>
    <scope>NUCLEOTIDE SEQUENCE [LARGE SCALE GENOMIC DNA]</scope>
    <source>
        <strain evidence="14">CCUG 54800</strain>
    </source>
</reference>
<comment type="caution">
    <text evidence="9">Lacks conserved residue(s) required for the propagation of feature annotation.</text>
</comment>
<dbReference type="InterPro" id="IPR004665">
    <property type="entry name" value="Term_rho"/>
</dbReference>
<dbReference type="InterPro" id="IPR011129">
    <property type="entry name" value="CSD"/>
</dbReference>
<dbReference type="EMBL" id="NDYC01000027">
    <property type="protein sequence ID" value="OXZ27025.1"/>
    <property type="molecule type" value="Genomic_DNA"/>
</dbReference>
<protein>
    <recommendedName>
        <fullName evidence="9 10">Transcription termination factor Rho</fullName>
        <ecNumber evidence="9 10">3.6.4.-</ecNumber>
    </recommendedName>
    <alternativeName>
        <fullName evidence="9">ATP-dependent helicase Rho</fullName>
    </alternativeName>
</protein>
<accession>A0A233V3P8</accession>
<dbReference type="SUPFAM" id="SSF52540">
    <property type="entry name" value="P-loop containing nucleoside triphosphate hydrolases"/>
    <property type="match status" value="1"/>
</dbReference>
<dbReference type="SMART" id="SM00357">
    <property type="entry name" value="CSP"/>
    <property type="match status" value="1"/>
</dbReference>
<dbReference type="InterPro" id="IPR000194">
    <property type="entry name" value="ATPase_F1/V1/A1_a/bsu_nucl-bd"/>
</dbReference>
<dbReference type="Proteomes" id="UP000215413">
    <property type="component" value="Unassembled WGS sequence"/>
</dbReference>
<keyword evidence="3 9" id="KW-0378">Hydrolase</keyword>
<dbReference type="GO" id="GO:0004386">
    <property type="term" value="F:helicase activity"/>
    <property type="evidence" value="ECO:0007669"/>
    <property type="project" value="UniProtKB-UniRule"/>
</dbReference>
<dbReference type="PANTHER" id="PTHR46425">
    <property type="entry name" value="TRANSCRIPTION TERMINATION FACTOR RHO"/>
    <property type="match status" value="1"/>
</dbReference>
<evidence type="ECO:0000256" key="9">
    <source>
        <dbReference type="HAMAP-Rule" id="MF_01884"/>
    </source>
</evidence>
<evidence type="ECO:0000256" key="1">
    <source>
        <dbReference type="ARBA" id="ARBA00022472"/>
    </source>
</evidence>
<comment type="function">
    <text evidence="9">Facilitates transcription termination by a mechanism that involves Rho binding to the nascent RNA, activation of Rho's RNA-dependent ATPase activity, and release of the mRNA from the DNA template.</text>
</comment>
<comment type="subunit">
    <text evidence="9">Homohexamer. The homohexamer assembles into an open ring structure.</text>
</comment>
<dbReference type="InterPro" id="IPR012340">
    <property type="entry name" value="NA-bd_OB-fold"/>
</dbReference>
<dbReference type="NCBIfam" id="NF006886">
    <property type="entry name" value="PRK09376.1"/>
    <property type="match status" value="1"/>
</dbReference>
<dbReference type="InterPro" id="IPR003593">
    <property type="entry name" value="AAA+_ATPase"/>
</dbReference>
<evidence type="ECO:0000313" key="14">
    <source>
        <dbReference type="Proteomes" id="UP000215413"/>
    </source>
</evidence>
<keyword evidence="8 9" id="KW-0804">Transcription</keyword>
<dbReference type="PANTHER" id="PTHR46425:SF1">
    <property type="entry name" value="TRANSCRIPTION TERMINATION FACTOR RHO"/>
    <property type="match status" value="1"/>
</dbReference>
<dbReference type="PROSITE" id="PS51856">
    <property type="entry name" value="RHO_RNA_BD"/>
    <property type="match status" value="1"/>
</dbReference>
<dbReference type="GO" id="GO:0005524">
    <property type="term" value="F:ATP binding"/>
    <property type="evidence" value="ECO:0007669"/>
    <property type="project" value="UniProtKB-UniRule"/>
</dbReference>
<dbReference type="AlphaFoldDB" id="A0A233V3P8"/>
<comment type="similarity">
    <text evidence="9 11">Belongs to the Rho family.</text>
</comment>
<dbReference type="GO" id="GO:0006353">
    <property type="term" value="P:DNA-templated transcription termination"/>
    <property type="evidence" value="ECO:0007669"/>
    <property type="project" value="UniProtKB-UniRule"/>
</dbReference>
<dbReference type="InterPro" id="IPR036269">
    <property type="entry name" value="Rho_N_sf"/>
</dbReference>
<evidence type="ECO:0000256" key="11">
    <source>
        <dbReference type="PROSITE-ProRule" id="PRU01203"/>
    </source>
</evidence>
<dbReference type="Gene3D" id="2.40.50.140">
    <property type="entry name" value="Nucleic acid-binding proteins"/>
    <property type="match status" value="1"/>
</dbReference>
<dbReference type="Pfam" id="PF00006">
    <property type="entry name" value="ATP-synt_ab"/>
    <property type="match status" value="1"/>
</dbReference>
<dbReference type="InterPro" id="IPR027417">
    <property type="entry name" value="P-loop_NTPase"/>
</dbReference>
<evidence type="ECO:0000259" key="12">
    <source>
        <dbReference type="PROSITE" id="PS51856"/>
    </source>
</evidence>
<evidence type="ECO:0000256" key="10">
    <source>
        <dbReference type="NCBIfam" id="TIGR00767"/>
    </source>
</evidence>
<keyword evidence="7 9" id="KW-0805">Transcription regulation</keyword>
<feature type="binding site" evidence="9">
    <location>
        <position position="227"/>
    </location>
    <ligand>
        <name>ATP</name>
        <dbReference type="ChEBI" id="CHEBI:30616"/>
    </ligand>
</feature>
<keyword evidence="4 9" id="KW-0347">Helicase</keyword>
<gene>
    <name evidence="9" type="primary">rho</name>
    <name evidence="13" type="ORF">B9N49_06110</name>
</gene>
<keyword evidence="5 9" id="KW-0067">ATP-binding</keyword>
<dbReference type="InterPro" id="IPR011113">
    <property type="entry name" value="Rho_RNA-bd"/>
</dbReference>
<dbReference type="GO" id="GO:0003723">
    <property type="term" value="F:RNA binding"/>
    <property type="evidence" value="ECO:0007669"/>
    <property type="project" value="UniProtKB-UniRule"/>
</dbReference>
<evidence type="ECO:0000256" key="2">
    <source>
        <dbReference type="ARBA" id="ARBA00022741"/>
    </source>
</evidence>
<dbReference type="InterPro" id="IPR041703">
    <property type="entry name" value="Rho_factor_ATP-bd"/>
</dbReference>
<comment type="caution">
    <text evidence="13">The sequence shown here is derived from an EMBL/GenBank/DDBJ whole genome shotgun (WGS) entry which is preliminary data.</text>
</comment>
<feature type="binding site" evidence="9">
    <location>
        <begin position="196"/>
        <end position="201"/>
    </location>
    <ligand>
        <name>ATP</name>
        <dbReference type="ChEBI" id="CHEBI:30616"/>
    </ligand>
</feature>
<keyword evidence="6 9" id="KW-0694">RNA-binding</keyword>
<organism evidence="13 14">
    <name type="scientific">Finegoldia magna</name>
    <name type="common">Peptostreptococcus magnus</name>
    <dbReference type="NCBI Taxonomy" id="1260"/>
    <lineage>
        <taxon>Bacteria</taxon>
        <taxon>Bacillati</taxon>
        <taxon>Bacillota</taxon>
        <taxon>Tissierellia</taxon>
        <taxon>Tissierellales</taxon>
        <taxon>Peptoniphilaceae</taxon>
        <taxon>Finegoldia</taxon>
    </lineage>
</organism>
<dbReference type="InterPro" id="IPR011112">
    <property type="entry name" value="Rho-like_N"/>
</dbReference>
<keyword evidence="1 9" id="KW-0806">Transcription termination</keyword>
<dbReference type="GO" id="GO:0016787">
    <property type="term" value="F:hydrolase activity"/>
    <property type="evidence" value="ECO:0007669"/>
    <property type="project" value="UniProtKB-KW"/>
</dbReference>
<evidence type="ECO:0000256" key="7">
    <source>
        <dbReference type="ARBA" id="ARBA00023015"/>
    </source>
</evidence>
<evidence type="ECO:0000256" key="5">
    <source>
        <dbReference type="ARBA" id="ARBA00022840"/>
    </source>
</evidence>
<dbReference type="SMART" id="SM00382">
    <property type="entry name" value="AAA"/>
    <property type="match status" value="1"/>
</dbReference>
<evidence type="ECO:0000313" key="13">
    <source>
        <dbReference type="EMBL" id="OXZ27025.1"/>
    </source>
</evidence>
<evidence type="ECO:0000256" key="3">
    <source>
        <dbReference type="ARBA" id="ARBA00022801"/>
    </source>
</evidence>
<dbReference type="RefSeq" id="WP_094205965.1">
    <property type="nucleotide sequence ID" value="NZ_CACRTP010000009.1"/>
</dbReference>
<sequence>MEKDVLESKKLQDLKIIAKAVGVAGISKYNKQDLIKEIISQVNINERNNSEDDYEDSSSNEEKDLKDPLKVEGILDLHENGYGFLRSEGYDSGDDDIYVPPVQVRRFKLKTGDFVEGLSREKKDKEKFNALIYVNRVNGDTVENLRNRPDFENLTPIYPRERLTLERDSKNVSMRIMDLISPVGKGQRGLIVASPKTGKTTLLKNIANSIRKNYPEIHVIVLLIDERPEEVTDMKRSVLGADVVASTFDEMPQNHIRVAEIVIERAKRLVEHKKDVVILVDSITRLSRAYNVTSPYSGKTLSGGLDPLALNGPKRFFGAARNIEEGGSLTILATALIETGSRMDDVIFEEFKGTGNMEIKLDRSLSEQRVFPAIDLNKSGTRKDELLLTKEELSAINKIRKQLNSQENKNIADQIIKMIKNTKSNQEFVKSINNLQSL</sequence>
<name>A0A233V3P8_FINMA</name>
<dbReference type="CDD" id="cd01128">
    <property type="entry name" value="rho_factor_C"/>
    <property type="match status" value="1"/>
</dbReference>
<dbReference type="EC" id="3.6.4.-" evidence="9 10"/>
<dbReference type="Pfam" id="PF07498">
    <property type="entry name" value="Rho_N"/>
    <property type="match status" value="1"/>
</dbReference>
<evidence type="ECO:0000256" key="6">
    <source>
        <dbReference type="ARBA" id="ARBA00022884"/>
    </source>
</evidence>
<dbReference type="Gene3D" id="3.40.50.300">
    <property type="entry name" value="P-loop containing nucleotide triphosphate hydrolases"/>
    <property type="match status" value="1"/>
</dbReference>
<feature type="domain" description="Rho RNA-BD" evidence="12">
    <location>
        <begin position="68"/>
        <end position="141"/>
    </location>
</feature>
<proteinExistence type="inferred from homology"/>
<evidence type="ECO:0000256" key="4">
    <source>
        <dbReference type="ARBA" id="ARBA00022806"/>
    </source>
</evidence>
<dbReference type="SUPFAM" id="SSF50249">
    <property type="entry name" value="Nucleic acid-binding proteins"/>
    <property type="match status" value="1"/>
</dbReference>
<dbReference type="SMART" id="SM00959">
    <property type="entry name" value="Rho_N"/>
    <property type="match status" value="1"/>
</dbReference>
<evidence type="ECO:0000256" key="8">
    <source>
        <dbReference type="ARBA" id="ARBA00023163"/>
    </source>
</evidence>
<feature type="binding site" evidence="9">
    <location>
        <begin position="184"/>
        <end position="189"/>
    </location>
    <ligand>
        <name>ATP</name>
        <dbReference type="ChEBI" id="CHEBI:30616"/>
    </ligand>
</feature>
<dbReference type="HAMAP" id="MF_01884">
    <property type="entry name" value="Rho"/>
    <property type="match status" value="1"/>
</dbReference>
<dbReference type="SUPFAM" id="SSF68912">
    <property type="entry name" value="Rho N-terminal domain-like"/>
    <property type="match status" value="1"/>
</dbReference>